<name>A0A9P6D1X8_PLEER</name>
<evidence type="ECO:0000313" key="2">
    <source>
        <dbReference type="Proteomes" id="UP000807025"/>
    </source>
</evidence>
<dbReference type="EMBL" id="MU154739">
    <property type="protein sequence ID" value="KAF9487957.1"/>
    <property type="molecule type" value="Genomic_DNA"/>
</dbReference>
<reference evidence="1" key="1">
    <citation type="submission" date="2020-11" db="EMBL/GenBank/DDBJ databases">
        <authorList>
            <consortium name="DOE Joint Genome Institute"/>
            <person name="Ahrendt S."/>
            <person name="Riley R."/>
            <person name="Andreopoulos W."/>
            <person name="Labutti K."/>
            <person name="Pangilinan J."/>
            <person name="Ruiz-Duenas F.J."/>
            <person name="Barrasa J.M."/>
            <person name="Sanchez-Garcia M."/>
            <person name="Camarero S."/>
            <person name="Miyauchi S."/>
            <person name="Serrano A."/>
            <person name="Linde D."/>
            <person name="Babiker R."/>
            <person name="Drula E."/>
            <person name="Ayuso-Fernandez I."/>
            <person name="Pacheco R."/>
            <person name="Padilla G."/>
            <person name="Ferreira P."/>
            <person name="Barriuso J."/>
            <person name="Kellner H."/>
            <person name="Castanera R."/>
            <person name="Alfaro M."/>
            <person name="Ramirez L."/>
            <person name="Pisabarro A.G."/>
            <person name="Kuo A."/>
            <person name="Tritt A."/>
            <person name="Lipzen A."/>
            <person name="He G."/>
            <person name="Yan M."/>
            <person name="Ng V."/>
            <person name="Cullen D."/>
            <person name="Martin F."/>
            <person name="Rosso M.-N."/>
            <person name="Henrissat B."/>
            <person name="Hibbett D."/>
            <person name="Martinez A.T."/>
            <person name="Grigoriev I.V."/>
        </authorList>
    </citation>
    <scope>NUCLEOTIDE SEQUENCE</scope>
    <source>
        <strain evidence="1">ATCC 90797</strain>
    </source>
</reference>
<sequence>MATTGKSTRMHDKQFYYSDGSLVLSAHGDAKDAELALAVVDSDKLPVLPNIGEDSLANSPSANEDIIIYFRIHRSLLVEESTVIKDMFLVGSSAEHELYDGTPLIALHDKASDVRGFLRAIYKPLTIFLPRYSFRTTTLLRGPLLLAVKYQADAMKEIIISHLRNDWPDDDYDAWKKRGASIPGEDPAPEALLRLARTAGCTEELRKSMAIAYYILLSVNPSSWDSESLETADFMSLIQGRSKINLLFMGWVSGVDGGPEGPGPLLRLPCIRRCQVATFKEWLLAEWSKCSLESMDIVRYLDSVAQKIETAGINDTLCSAACRKAALKWVMLMAKTFYERLEDIFFAVNASTSTVHADENAVD</sequence>
<accession>A0A9P6D1X8</accession>
<gene>
    <name evidence="1" type="ORF">BDN71DRAFT_550685</name>
</gene>
<dbReference type="Proteomes" id="UP000807025">
    <property type="component" value="Unassembled WGS sequence"/>
</dbReference>
<organism evidence="1 2">
    <name type="scientific">Pleurotus eryngii</name>
    <name type="common">Boletus of the steppes</name>
    <dbReference type="NCBI Taxonomy" id="5323"/>
    <lineage>
        <taxon>Eukaryota</taxon>
        <taxon>Fungi</taxon>
        <taxon>Dikarya</taxon>
        <taxon>Basidiomycota</taxon>
        <taxon>Agaricomycotina</taxon>
        <taxon>Agaricomycetes</taxon>
        <taxon>Agaricomycetidae</taxon>
        <taxon>Agaricales</taxon>
        <taxon>Pleurotineae</taxon>
        <taxon>Pleurotaceae</taxon>
        <taxon>Pleurotus</taxon>
    </lineage>
</organism>
<comment type="caution">
    <text evidence="1">The sequence shown here is derived from an EMBL/GenBank/DDBJ whole genome shotgun (WGS) entry which is preliminary data.</text>
</comment>
<proteinExistence type="predicted"/>
<protein>
    <recommendedName>
        <fullName evidence="3">BTB domain-containing protein</fullName>
    </recommendedName>
</protein>
<evidence type="ECO:0000313" key="1">
    <source>
        <dbReference type="EMBL" id="KAF9487957.1"/>
    </source>
</evidence>
<dbReference type="AlphaFoldDB" id="A0A9P6D1X8"/>
<evidence type="ECO:0008006" key="3">
    <source>
        <dbReference type="Google" id="ProtNLM"/>
    </source>
</evidence>
<keyword evidence="2" id="KW-1185">Reference proteome</keyword>
<dbReference type="OrthoDB" id="3218112at2759"/>